<evidence type="ECO:0000259" key="10">
    <source>
        <dbReference type="SMART" id="SM00363"/>
    </source>
</evidence>
<dbReference type="PANTHER" id="PTHR11831">
    <property type="entry name" value="30S 40S RIBOSOMAL PROTEIN"/>
    <property type="match status" value="1"/>
</dbReference>
<feature type="region of interest" description="Disordered" evidence="9">
    <location>
        <begin position="20"/>
        <end position="41"/>
    </location>
</feature>
<dbReference type="FunFam" id="3.10.290.10:FF:000001">
    <property type="entry name" value="30S ribosomal protein S4"/>
    <property type="match status" value="1"/>
</dbReference>
<evidence type="ECO:0000256" key="7">
    <source>
        <dbReference type="HAMAP-Rule" id="MF_01306"/>
    </source>
</evidence>
<dbReference type="Pfam" id="PF01479">
    <property type="entry name" value="S4"/>
    <property type="match status" value="1"/>
</dbReference>
<dbReference type="NCBIfam" id="TIGR01017">
    <property type="entry name" value="rpsD_bact"/>
    <property type="match status" value="1"/>
</dbReference>
<proteinExistence type="inferred from homology"/>
<dbReference type="NCBIfam" id="NF003717">
    <property type="entry name" value="PRK05327.1"/>
    <property type="match status" value="1"/>
</dbReference>
<feature type="domain" description="RNA-binding S4" evidence="10">
    <location>
        <begin position="92"/>
        <end position="152"/>
    </location>
</feature>
<dbReference type="Pfam" id="PF00163">
    <property type="entry name" value="Ribosomal_S4"/>
    <property type="match status" value="1"/>
</dbReference>
<dbReference type="AlphaFoldDB" id="A0A1G2BZS1"/>
<dbReference type="InterPro" id="IPR002942">
    <property type="entry name" value="S4_RNA-bd"/>
</dbReference>
<protein>
    <recommendedName>
        <fullName evidence="6 7">Small ribosomal subunit protein uS4</fullName>
    </recommendedName>
</protein>
<comment type="function">
    <text evidence="7">With S5 and S12 plays an important role in translational accuracy.</text>
</comment>
<evidence type="ECO:0000256" key="5">
    <source>
        <dbReference type="ARBA" id="ARBA00023274"/>
    </source>
</evidence>
<dbReference type="GO" id="GO:0042274">
    <property type="term" value="P:ribosomal small subunit biogenesis"/>
    <property type="evidence" value="ECO:0007669"/>
    <property type="project" value="TreeGrafter"/>
</dbReference>
<accession>A0A1G2BZS1</accession>
<dbReference type="GO" id="GO:0019843">
    <property type="term" value="F:rRNA binding"/>
    <property type="evidence" value="ECO:0007669"/>
    <property type="project" value="UniProtKB-UniRule"/>
</dbReference>
<evidence type="ECO:0000256" key="2">
    <source>
        <dbReference type="ARBA" id="ARBA00022730"/>
    </source>
</evidence>
<evidence type="ECO:0000256" key="9">
    <source>
        <dbReference type="SAM" id="MobiDB-lite"/>
    </source>
</evidence>
<evidence type="ECO:0000256" key="8">
    <source>
        <dbReference type="RuleBase" id="RU003699"/>
    </source>
</evidence>
<reference evidence="12 13" key="1">
    <citation type="journal article" date="2016" name="Nat. Commun.">
        <title>Thousands of microbial genomes shed light on interconnected biogeochemical processes in an aquifer system.</title>
        <authorList>
            <person name="Anantharaman K."/>
            <person name="Brown C.T."/>
            <person name="Hug L.A."/>
            <person name="Sharon I."/>
            <person name="Castelle C.J."/>
            <person name="Probst A.J."/>
            <person name="Thomas B.C."/>
            <person name="Singh A."/>
            <person name="Wilkins M.J."/>
            <person name="Karaoz U."/>
            <person name="Brodie E.L."/>
            <person name="Williams K.H."/>
            <person name="Hubbard S.S."/>
            <person name="Banfield J.F."/>
        </authorList>
    </citation>
    <scope>NUCLEOTIDE SEQUENCE [LARGE SCALE GENOMIC DNA]</scope>
</reference>
<sequence length="202" mass="22906">MARNLKPRYKASRRFGENVADTLKQSKKNYPAGMHGPKKAFTKTSEYGRQLQEKQKAKAIYGMLEKQFKLTFEKSTKLPGDLGQNFLTMLETRLDNVVYRAGLAQTRRLARQLVNHGHFIVDGVSTDIPSFRVQPGQVIKVKDNKIKKGYWSALAEKLGKAETAGWLSLDVKNFTITVNSLPNKEDLPANIDMPLIVDFYSR</sequence>
<dbReference type="CDD" id="cd00165">
    <property type="entry name" value="S4"/>
    <property type="match status" value="1"/>
</dbReference>
<feature type="domain" description="Small ribosomal subunit protein uS4 N-terminal" evidence="11">
    <location>
        <begin position="3"/>
        <end position="91"/>
    </location>
</feature>
<comment type="subunit">
    <text evidence="7">Part of the 30S ribosomal subunit. Contacts protein S5. The interaction surface between S4 and S5 is involved in control of translational fidelity.</text>
</comment>
<dbReference type="GO" id="GO:0003735">
    <property type="term" value="F:structural constituent of ribosome"/>
    <property type="evidence" value="ECO:0007669"/>
    <property type="project" value="InterPro"/>
</dbReference>
<name>A0A1G2BZS1_9BACT</name>
<keyword evidence="4 7" id="KW-0689">Ribosomal protein</keyword>
<evidence type="ECO:0000313" key="12">
    <source>
        <dbReference type="EMBL" id="OGY94663.1"/>
    </source>
</evidence>
<dbReference type="InterPro" id="IPR036986">
    <property type="entry name" value="S4_RNA-bd_sf"/>
</dbReference>
<dbReference type="PROSITE" id="PS50889">
    <property type="entry name" value="S4"/>
    <property type="match status" value="1"/>
</dbReference>
<comment type="function">
    <text evidence="7">One of the primary rRNA binding proteins, it binds directly to 16S rRNA where it nucleates assembly of the body of the 30S subunit.</text>
</comment>
<comment type="similarity">
    <text evidence="1 7 8">Belongs to the universal ribosomal protein uS4 family.</text>
</comment>
<evidence type="ECO:0000256" key="6">
    <source>
        <dbReference type="ARBA" id="ARBA00035254"/>
    </source>
</evidence>
<dbReference type="HAMAP" id="MF_01306_B">
    <property type="entry name" value="Ribosomal_uS4_B"/>
    <property type="match status" value="1"/>
</dbReference>
<dbReference type="Proteomes" id="UP000177626">
    <property type="component" value="Unassembled WGS sequence"/>
</dbReference>
<evidence type="ECO:0000256" key="3">
    <source>
        <dbReference type="ARBA" id="ARBA00022884"/>
    </source>
</evidence>
<dbReference type="InterPro" id="IPR022801">
    <property type="entry name" value="Ribosomal_uS4"/>
</dbReference>
<dbReference type="PROSITE" id="PS00632">
    <property type="entry name" value="RIBOSOMAL_S4"/>
    <property type="match status" value="1"/>
</dbReference>
<dbReference type="PANTHER" id="PTHR11831:SF4">
    <property type="entry name" value="SMALL RIBOSOMAL SUBUNIT PROTEIN US4M"/>
    <property type="match status" value="1"/>
</dbReference>
<dbReference type="GO" id="GO:0006412">
    <property type="term" value="P:translation"/>
    <property type="evidence" value="ECO:0007669"/>
    <property type="project" value="UniProtKB-UniRule"/>
</dbReference>
<dbReference type="SMART" id="SM00363">
    <property type="entry name" value="S4"/>
    <property type="match status" value="1"/>
</dbReference>
<dbReference type="SMART" id="SM01390">
    <property type="entry name" value="Ribosomal_S4"/>
    <property type="match status" value="1"/>
</dbReference>
<dbReference type="SUPFAM" id="SSF55174">
    <property type="entry name" value="Alpha-L RNA-binding motif"/>
    <property type="match status" value="1"/>
</dbReference>
<evidence type="ECO:0000256" key="4">
    <source>
        <dbReference type="ARBA" id="ARBA00022980"/>
    </source>
</evidence>
<keyword evidence="3 7" id="KW-0694">RNA-binding</keyword>
<evidence type="ECO:0000259" key="11">
    <source>
        <dbReference type="SMART" id="SM01390"/>
    </source>
</evidence>
<dbReference type="Gene3D" id="1.10.1050.10">
    <property type="entry name" value="Ribosomal Protein S4 Delta 41, Chain A, domain 1"/>
    <property type="match status" value="1"/>
</dbReference>
<organism evidence="12 13">
    <name type="scientific">Candidatus Komeilibacteria bacterium RIFOXYC1_FULL_37_11</name>
    <dbReference type="NCBI Taxonomy" id="1798555"/>
    <lineage>
        <taxon>Bacteria</taxon>
        <taxon>Candidatus Komeiliibacteriota</taxon>
    </lineage>
</organism>
<dbReference type="GO" id="GO:0015935">
    <property type="term" value="C:small ribosomal subunit"/>
    <property type="evidence" value="ECO:0007669"/>
    <property type="project" value="InterPro"/>
</dbReference>
<gene>
    <name evidence="7" type="primary">rpsD</name>
    <name evidence="12" type="ORF">A2406_02455</name>
</gene>
<dbReference type="EMBL" id="MHKQ01000005">
    <property type="protein sequence ID" value="OGY94663.1"/>
    <property type="molecule type" value="Genomic_DNA"/>
</dbReference>
<dbReference type="InterPro" id="IPR018079">
    <property type="entry name" value="Ribosomal_uS4_CS"/>
</dbReference>
<keyword evidence="5 7" id="KW-0687">Ribonucleoprotein</keyword>
<dbReference type="InterPro" id="IPR001912">
    <property type="entry name" value="Ribosomal_uS4_N"/>
</dbReference>
<dbReference type="Gene3D" id="3.10.290.10">
    <property type="entry name" value="RNA-binding S4 domain"/>
    <property type="match status" value="1"/>
</dbReference>
<evidence type="ECO:0000313" key="13">
    <source>
        <dbReference type="Proteomes" id="UP000177626"/>
    </source>
</evidence>
<dbReference type="InterPro" id="IPR005709">
    <property type="entry name" value="Ribosomal_uS4_bac-type"/>
</dbReference>
<evidence type="ECO:0000256" key="1">
    <source>
        <dbReference type="ARBA" id="ARBA00007465"/>
    </source>
</evidence>
<keyword evidence="2 7" id="KW-0699">rRNA-binding</keyword>
<comment type="caution">
    <text evidence="12">The sequence shown here is derived from an EMBL/GenBank/DDBJ whole genome shotgun (WGS) entry which is preliminary data.</text>
</comment>